<name>A0A841CR31_9PSEU</name>
<sequence>MSDIQVILSSSLARFTGGVRKFSVPGGTVRQVMERVSELYPSLSGRVVDEHLEPMPFVRIYVGDEDVRDLGSIDSVIAPDATVSILTAVAGG</sequence>
<gene>
    <name evidence="1" type="ORF">FHS29_005053</name>
</gene>
<proteinExistence type="predicted"/>
<dbReference type="Pfam" id="PF02597">
    <property type="entry name" value="ThiS"/>
    <property type="match status" value="1"/>
</dbReference>
<dbReference type="Proteomes" id="UP000547510">
    <property type="component" value="Unassembled WGS sequence"/>
</dbReference>
<protein>
    <submittedName>
        <fullName evidence="1">Molybdopterin converting factor small subunit</fullName>
    </submittedName>
</protein>
<dbReference type="InterPro" id="IPR052045">
    <property type="entry name" value="Sulfur_Carrier/Prot_Modifier"/>
</dbReference>
<dbReference type="SUPFAM" id="SSF54285">
    <property type="entry name" value="MoaD/ThiS"/>
    <property type="match status" value="1"/>
</dbReference>
<keyword evidence="2" id="KW-1185">Reference proteome</keyword>
<dbReference type="AlphaFoldDB" id="A0A841CR31"/>
<dbReference type="PANTHER" id="PTHR38031">
    <property type="entry name" value="SULFUR CARRIER PROTEIN SLR0821-RELATED"/>
    <property type="match status" value="1"/>
</dbReference>
<dbReference type="EMBL" id="JACHJN010000008">
    <property type="protein sequence ID" value="MBB5958445.1"/>
    <property type="molecule type" value="Genomic_DNA"/>
</dbReference>
<dbReference type="PANTHER" id="PTHR38031:SF1">
    <property type="entry name" value="SULFUR CARRIER PROTEIN CYSO"/>
    <property type="match status" value="1"/>
</dbReference>
<dbReference type="InterPro" id="IPR003749">
    <property type="entry name" value="ThiS/MoaD-like"/>
</dbReference>
<dbReference type="RefSeq" id="WP_184694413.1">
    <property type="nucleotide sequence ID" value="NZ_JACHJN010000008.1"/>
</dbReference>
<reference evidence="1 2" key="1">
    <citation type="submission" date="2020-08" db="EMBL/GenBank/DDBJ databases">
        <title>Genomic Encyclopedia of Type Strains, Phase III (KMG-III): the genomes of soil and plant-associated and newly described type strains.</title>
        <authorList>
            <person name="Whitman W."/>
        </authorList>
    </citation>
    <scope>NUCLEOTIDE SEQUENCE [LARGE SCALE GENOMIC DNA]</scope>
    <source>
        <strain evidence="1 2">CECT 8640</strain>
    </source>
</reference>
<accession>A0A841CR31</accession>
<dbReference type="InterPro" id="IPR012675">
    <property type="entry name" value="Beta-grasp_dom_sf"/>
</dbReference>
<comment type="caution">
    <text evidence="1">The sequence shown here is derived from an EMBL/GenBank/DDBJ whole genome shotgun (WGS) entry which is preliminary data.</text>
</comment>
<dbReference type="InterPro" id="IPR016155">
    <property type="entry name" value="Mopterin_synth/thiamin_S_b"/>
</dbReference>
<evidence type="ECO:0000313" key="1">
    <source>
        <dbReference type="EMBL" id="MBB5958445.1"/>
    </source>
</evidence>
<dbReference type="Gene3D" id="3.10.20.30">
    <property type="match status" value="1"/>
</dbReference>
<evidence type="ECO:0000313" key="2">
    <source>
        <dbReference type="Proteomes" id="UP000547510"/>
    </source>
</evidence>
<organism evidence="1 2">
    <name type="scientific">Saccharothrix tamanrassetensis</name>
    <dbReference type="NCBI Taxonomy" id="1051531"/>
    <lineage>
        <taxon>Bacteria</taxon>
        <taxon>Bacillati</taxon>
        <taxon>Actinomycetota</taxon>
        <taxon>Actinomycetes</taxon>
        <taxon>Pseudonocardiales</taxon>
        <taxon>Pseudonocardiaceae</taxon>
        <taxon>Saccharothrix</taxon>
    </lineage>
</organism>